<dbReference type="CDD" id="cd06588">
    <property type="entry name" value="PhnB_like"/>
    <property type="match status" value="1"/>
</dbReference>
<sequence>MSSKIQTFLLFTGENHGKAEEAVNFYTTLFDDSEISDIQKYGPNDPEPEGSVKQAHFSLNGQNFIAKDSHLKHNFDFTPAISFFIESDSQNDIEVAFRKLAKDGVVFMPLETYPFSPMFGWVQDKYGISWQLNLTPEVVKDK</sequence>
<organism evidence="2 3">
    <name type="scientific">Salinimicrobium gaetbulicola</name>
    <dbReference type="NCBI Taxonomy" id="999702"/>
    <lineage>
        <taxon>Bacteria</taxon>
        <taxon>Pseudomonadati</taxon>
        <taxon>Bacteroidota</taxon>
        <taxon>Flavobacteriia</taxon>
        <taxon>Flavobacteriales</taxon>
        <taxon>Flavobacteriaceae</taxon>
        <taxon>Salinimicrobium</taxon>
    </lineage>
</organism>
<dbReference type="EMBL" id="JBHTJP010000032">
    <property type="protein sequence ID" value="MFD0976011.1"/>
    <property type="molecule type" value="Genomic_DNA"/>
</dbReference>
<dbReference type="PANTHER" id="PTHR33990">
    <property type="entry name" value="PROTEIN YJDN-RELATED"/>
    <property type="match status" value="1"/>
</dbReference>
<dbReference type="Gene3D" id="3.30.720.110">
    <property type="match status" value="1"/>
</dbReference>
<evidence type="ECO:0000313" key="2">
    <source>
        <dbReference type="EMBL" id="MFD0976011.1"/>
    </source>
</evidence>
<feature type="domain" description="PhnB-like" evidence="1">
    <location>
        <begin position="4"/>
        <end position="132"/>
    </location>
</feature>
<dbReference type="InterPro" id="IPR028973">
    <property type="entry name" value="PhnB-like"/>
</dbReference>
<protein>
    <submittedName>
        <fullName evidence="2">VOC family protein</fullName>
    </submittedName>
</protein>
<dbReference type="Gene3D" id="3.30.720.100">
    <property type="match status" value="1"/>
</dbReference>
<gene>
    <name evidence="2" type="ORF">ACFQ1G_04325</name>
</gene>
<comment type="caution">
    <text evidence="2">The sequence shown here is derived from an EMBL/GenBank/DDBJ whole genome shotgun (WGS) entry which is preliminary data.</text>
</comment>
<dbReference type="PANTHER" id="PTHR33990:SF4">
    <property type="entry name" value="PHNB-LIKE DOMAIN-CONTAINING PROTEIN"/>
    <property type="match status" value="1"/>
</dbReference>
<dbReference type="InterPro" id="IPR009725">
    <property type="entry name" value="3_dmu_93_MTrfase"/>
</dbReference>
<dbReference type="SUPFAM" id="SSF54593">
    <property type="entry name" value="Glyoxalase/Bleomycin resistance protein/Dihydroxybiphenyl dioxygenase"/>
    <property type="match status" value="1"/>
</dbReference>
<name>A0ABW3IDE3_9FLAO</name>
<dbReference type="Pfam" id="PF06983">
    <property type="entry name" value="3-dmu-9_3-mt"/>
    <property type="match status" value="1"/>
</dbReference>
<accession>A0ABW3IDE3</accession>
<dbReference type="PIRSF" id="PIRSF021700">
    <property type="entry name" value="3_dmu_93_MTrfase"/>
    <property type="match status" value="1"/>
</dbReference>
<dbReference type="Proteomes" id="UP001597100">
    <property type="component" value="Unassembled WGS sequence"/>
</dbReference>
<dbReference type="InterPro" id="IPR029068">
    <property type="entry name" value="Glyas_Bleomycin-R_OHBP_Dase"/>
</dbReference>
<dbReference type="RefSeq" id="WP_380737044.1">
    <property type="nucleotide sequence ID" value="NZ_JBHTJP010000032.1"/>
</dbReference>
<evidence type="ECO:0000313" key="3">
    <source>
        <dbReference type="Proteomes" id="UP001597100"/>
    </source>
</evidence>
<reference evidence="3" key="1">
    <citation type="journal article" date="2019" name="Int. J. Syst. Evol. Microbiol.">
        <title>The Global Catalogue of Microorganisms (GCM) 10K type strain sequencing project: providing services to taxonomists for standard genome sequencing and annotation.</title>
        <authorList>
            <consortium name="The Broad Institute Genomics Platform"/>
            <consortium name="The Broad Institute Genome Sequencing Center for Infectious Disease"/>
            <person name="Wu L."/>
            <person name="Ma J."/>
        </authorList>
    </citation>
    <scope>NUCLEOTIDE SEQUENCE [LARGE SCALE GENOMIC DNA]</scope>
    <source>
        <strain evidence="3">CCUG 60898</strain>
    </source>
</reference>
<evidence type="ECO:0000259" key="1">
    <source>
        <dbReference type="Pfam" id="PF06983"/>
    </source>
</evidence>
<keyword evidence="3" id="KW-1185">Reference proteome</keyword>
<proteinExistence type="predicted"/>